<protein>
    <recommendedName>
        <fullName evidence="2">Kazal-like domain-containing protein</fullName>
    </recommendedName>
</protein>
<dbReference type="SMART" id="SM00280">
    <property type="entry name" value="KAZAL"/>
    <property type="match status" value="1"/>
</dbReference>
<reference evidence="3" key="2">
    <citation type="submission" date="2020-11" db="EMBL/GenBank/DDBJ databases">
        <authorList>
            <person name="McCartney M.A."/>
            <person name="Auch B."/>
            <person name="Kono T."/>
            <person name="Mallez S."/>
            <person name="Becker A."/>
            <person name="Gohl D.M."/>
            <person name="Silverstein K.A.T."/>
            <person name="Koren S."/>
            <person name="Bechman K.B."/>
            <person name="Herman A."/>
            <person name="Abrahante J.E."/>
            <person name="Garbe J."/>
        </authorList>
    </citation>
    <scope>NUCLEOTIDE SEQUENCE</scope>
    <source>
        <strain evidence="3">Duluth1</strain>
        <tissue evidence="3">Whole animal</tissue>
    </source>
</reference>
<dbReference type="Gene3D" id="3.30.60.30">
    <property type="match status" value="1"/>
</dbReference>
<dbReference type="InterPro" id="IPR036058">
    <property type="entry name" value="Kazal_dom_sf"/>
</dbReference>
<sequence>MYQEISPLIDVGPGQIVFGPYRCRVVYVKVRDALSRQYVWALCRLHVTVVFVRVGPCGQSDGNRDDEFNVREKRKCNRSNLYVLNQQGLHICPREFIWKRKRTRRFDKTKDEPVEICCTNGVTYPSRCHLKIANCNSTRRIKREHDGVCTADDVTDLNWENNEEEIKPINNAINDLNTNYVDNQLHKEGQKRLRGGKRKEQAKKTHEWQIKQKQ</sequence>
<reference evidence="3" key="1">
    <citation type="journal article" date="2019" name="bioRxiv">
        <title>The Genome of the Zebra Mussel, Dreissena polymorpha: A Resource for Invasive Species Research.</title>
        <authorList>
            <person name="McCartney M.A."/>
            <person name="Auch B."/>
            <person name="Kono T."/>
            <person name="Mallez S."/>
            <person name="Zhang Y."/>
            <person name="Obille A."/>
            <person name="Becker A."/>
            <person name="Abrahante J.E."/>
            <person name="Garbe J."/>
            <person name="Badalamenti J.P."/>
            <person name="Herman A."/>
            <person name="Mangelson H."/>
            <person name="Liachko I."/>
            <person name="Sullivan S."/>
            <person name="Sone E.D."/>
            <person name="Koren S."/>
            <person name="Silverstein K.A.T."/>
            <person name="Beckman K.B."/>
            <person name="Gohl D.M."/>
        </authorList>
    </citation>
    <scope>NUCLEOTIDE SEQUENCE</scope>
    <source>
        <strain evidence="3">Duluth1</strain>
        <tissue evidence="3">Whole animal</tissue>
    </source>
</reference>
<proteinExistence type="predicted"/>
<evidence type="ECO:0000256" key="1">
    <source>
        <dbReference type="SAM" id="MobiDB-lite"/>
    </source>
</evidence>
<dbReference type="SUPFAM" id="SSF100895">
    <property type="entry name" value="Kazal-type serine protease inhibitors"/>
    <property type="match status" value="1"/>
</dbReference>
<comment type="caution">
    <text evidence="3">The sequence shown here is derived from an EMBL/GenBank/DDBJ whole genome shotgun (WGS) entry which is preliminary data.</text>
</comment>
<evidence type="ECO:0000313" key="4">
    <source>
        <dbReference type="Proteomes" id="UP000828390"/>
    </source>
</evidence>
<dbReference type="Pfam" id="PF07648">
    <property type="entry name" value="Kazal_2"/>
    <property type="match status" value="1"/>
</dbReference>
<feature type="domain" description="Kazal-like" evidence="2">
    <location>
        <begin position="111"/>
        <end position="151"/>
    </location>
</feature>
<dbReference type="CDD" id="cd00104">
    <property type="entry name" value="KAZAL_FS"/>
    <property type="match status" value="1"/>
</dbReference>
<dbReference type="AlphaFoldDB" id="A0A9D4LA65"/>
<evidence type="ECO:0000313" key="3">
    <source>
        <dbReference type="EMBL" id="KAH3854827.1"/>
    </source>
</evidence>
<feature type="compositionally biased region" description="Basic and acidic residues" evidence="1">
    <location>
        <begin position="198"/>
        <end position="214"/>
    </location>
</feature>
<dbReference type="Proteomes" id="UP000828390">
    <property type="component" value="Unassembled WGS sequence"/>
</dbReference>
<name>A0A9D4LA65_DREPO</name>
<feature type="region of interest" description="Disordered" evidence="1">
    <location>
        <begin position="189"/>
        <end position="214"/>
    </location>
</feature>
<evidence type="ECO:0000259" key="2">
    <source>
        <dbReference type="PROSITE" id="PS51465"/>
    </source>
</evidence>
<dbReference type="PROSITE" id="PS51465">
    <property type="entry name" value="KAZAL_2"/>
    <property type="match status" value="1"/>
</dbReference>
<accession>A0A9D4LA65</accession>
<dbReference type="EMBL" id="JAIWYP010000003">
    <property type="protein sequence ID" value="KAH3854827.1"/>
    <property type="molecule type" value="Genomic_DNA"/>
</dbReference>
<gene>
    <name evidence="3" type="ORF">DPMN_097378</name>
</gene>
<keyword evidence="4" id="KW-1185">Reference proteome</keyword>
<dbReference type="InterPro" id="IPR002350">
    <property type="entry name" value="Kazal_dom"/>
</dbReference>
<organism evidence="3 4">
    <name type="scientific">Dreissena polymorpha</name>
    <name type="common">Zebra mussel</name>
    <name type="synonym">Mytilus polymorpha</name>
    <dbReference type="NCBI Taxonomy" id="45954"/>
    <lineage>
        <taxon>Eukaryota</taxon>
        <taxon>Metazoa</taxon>
        <taxon>Spiralia</taxon>
        <taxon>Lophotrochozoa</taxon>
        <taxon>Mollusca</taxon>
        <taxon>Bivalvia</taxon>
        <taxon>Autobranchia</taxon>
        <taxon>Heteroconchia</taxon>
        <taxon>Euheterodonta</taxon>
        <taxon>Imparidentia</taxon>
        <taxon>Neoheterodontei</taxon>
        <taxon>Myida</taxon>
        <taxon>Dreissenoidea</taxon>
        <taxon>Dreissenidae</taxon>
        <taxon>Dreissena</taxon>
    </lineage>
</organism>